<gene>
    <name evidence="12" type="ORF">ABT57_20440</name>
</gene>
<protein>
    <recommendedName>
        <fullName evidence="3">Type II secretion system protein N</fullName>
    </recommendedName>
    <alternativeName>
        <fullName evidence="10">General secretion pathway protein N</fullName>
    </alternativeName>
</protein>
<keyword evidence="7" id="KW-0812">Transmembrane</keyword>
<evidence type="ECO:0000256" key="4">
    <source>
        <dbReference type="ARBA" id="ARBA00022448"/>
    </source>
</evidence>
<dbReference type="Pfam" id="PF01203">
    <property type="entry name" value="T2SSN"/>
    <property type="match status" value="1"/>
</dbReference>
<evidence type="ECO:0000256" key="2">
    <source>
        <dbReference type="ARBA" id="ARBA00007208"/>
    </source>
</evidence>
<dbReference type="RefSeq" id="WP_047887105.1">
    <property type="nucleotide sequence ID" value="NZ_CP071325.1"/>
</dbReference>
<accession>A0A0J1H2X0</accession>
<keyword evidence="13" id="KW-1185">Reference proteome</keyword>
<dbReference type="PATRIC" id="fig|320778.3.peg.4398"/>
<keyword evidence="5" id="KW-1003">Cell membrane</keyword>
<keyword evidence="8" id="KW-0653">Protein transport</keyword>
<dbReference type="GO" id="GO:0005886">
    <property type="term" value="C:plasma membrane"/>
    <property type="evidence" value="ECO:0007669"/>
    <property type="project" value="UniProtKB-SubCell"/>
</dbReference>
<evidence type="ECO:0000256" key="9">
    <source>
        <dbReference type="ARBA" id="ARBA00023136"/>
    </source>
</evidence>
<dbReference type="GO" id="GO:0015628">
    <property type="term" value="P:protein secretion by the type II secretion system"/>
    <property type="evidence" value="ECO:0007669"/>
    <property type="project" value="InterPro"/>
</dbReference>
<dbReference type="GO" id="GO:0015627">
    <property type="term" value="C:type II protein secretion system complex"/>
    <property type="evidence" value="ECO:0007669"/>
    <property type="project" value="InterPro"/>
</dbReference>
<evidence type="ECO:0000256" key="10">
    <source>
        <dbReference type="ARBA" id="ARBA00030772"/>
    </source>
</evidence>
<keyword evidence="6" id="KW-0997">Cell inner membrane</keyword>
<feature type="signal peptide" evidence="11">
    <location>
        <begin position="1"/>
        <end position="21"/>
    </location>
</feature>
<organism evidence="12 13">
    <name type="scientific">Photobacterium ganghwense</name>
    <dbReference type="NCBI Taxonomy" id="320778"/>
    <lineage>
        <taxon>Bacteria</taxon>
        <taxon>Pseudomonadati</taxon>
        <taxon>Pseudomonadota</taxon>
        <taxon>Gammaproteobacteria</taxon>
        <taxon>Vibrionales</taxon>
        <taxon>Vibrionaceae</taxon>
        <taxon>Photobacterium</taxon>
    </lineage>
</organism>
<evidence type="ECO:0000256" key="7">
    <source>
        <dbReference type="ARBA" id="ARBA00022692"/>
    </source>
</evidence>
<proteinExistence type="inferred from homology"/>
<evidence type="ECO:0000256" key="8">
    <source>
        <dbReference type="ARBA" id="ARBA00022927"/>
    </source>
</evidence>
<dbReference type="EMBL" id="LDOU01000023">
    <property type="protein sequence ID" value="KLV06125.1"/>
    <property type="molecule type" value="Genomic_DNA"/>
</dbReference>
<reference evidence="12 13" key="1">
    <citation type="submission" date="2015-05" db="EMBL/GenBank/DDBJ databases">
        <title>Photobacterium galathea sp. nov.</title>
        <authorList>
            <person name="Machado H."/>
            <person name="Gram L."/>
        </authorList>
    </citation>
    <scope>NUCLEOTIDE SEQUENCE [LARGE SCALE GENOMIC DNA]</scope>
    <source>
        <strain evidence="12 13">DSM 22954</strain>
    </source>
</reference>
<evidence type="ECO:0000256" key="11">
    <source>
        <dbReference type="SAM" id="SignalP"/>
    </source>
</evidence>
<name>A0A0J1H2X0_9GAMM</name>
<evidence type="ECO:0000313" key="12">
    <source>
        <dbReference type="EMBL" id="KLV06125.1"/>
    </source>
</evidence>
<comment type="similarity">
    <text evidence="2">Belongs to the GSP N family.</text>
</comment>
<evidence type="ECO:0000256" key="3">
    <source>
        <dbReference type="ARBA" id="ARBA00021563"/>
    </source>
</evidence>
<dbReference type="Proteomes" id="UP000035909">
    <property type="component" value="Unassembled WGS sequence"/>
</dbReference>
<feature type="chain" id="PRO_5005252279" description="Type II secretion system protein N" evidence="11">
    <location>
        <begin position="22"/>
        <end position="252"/>
    </location>
</feature>
<dbReference type="OrthoDB" id="6118198at2"/>
<keyword evidence="11" id="KW-0732">Signal</keyword>
<evidence type="ECO:0000256" key="6">
    <source>
        <dbReference type="ARBA" id="ARBA00022519"/>
    </source>
</evidence>
<evidence type="ECO:0000256" key="5">
    <source>
        <dbReference type="ARBA" id="ARBA00022475"/>
    </source>
</evidence>
<dbReference type="AlphaFoldDB" id="A0A0J1H2X0"/>
<dbReference type="InterPro" id="IPR022792">
    <property type="entry name" value="T2SS_protein-GspN"/>
</dbReference>
<sequence length="252" mass="27286">MKFKVLTGVSFGVVLLGSAVAHIPASWVWQQIPAVQGLDVGGISGTLWQGRASQIRWQGKNFGRLQWDMHVLSLLTARLQFDVRFGQGSDMNLTGRGLVGYSSQGAFAENLLVSLPAREVMRNVPMALPLTVAGNLELTVRDYQFAAPYCAELNGALAWSAANVGSPMGGVNPGPVLADLRCDQGKVLADIRQSSTEVSSEFALSLEPGNRYTLNGWFKPGAEFSPQLGQQLKWLGNPDPKGQYKITYSGRF</sequence>
<keyword evidence="9" id="KW-0472">Membrane</keyword>
<comment type="caution">
    <text evidence="12">The sequence shown here is derived from an EMBL/GenBank/DDBJ whole genome shotgun (WGS) entry which is preliminary data.</text>
</comment>
<comment type="subcellular location">
    <subcellularLocation>
        <location evidence="1">Cell inner membrane</location>
    </subcellularLocation>
</comment>
<evidence type="ECO:0000313" key="13">
    <source>
        <dbReference type="Proteomes" id="UP000035909"/>
    </source>
</evidence>
<dbReference type="STRING" id="320778.ABT57_20440"/>
<keyword evidence="4" id="KW-0813">Transport</keyword>
<evidence type="ECO:0000256" key="1">
    <source>
        <dbReference type="ARBA" id="ARBA00004533"/>
    </source>
</evidence>